<protein>
    <submittedName>
        <fullName evidence="5">Type IV secretion system protein VirB4</fullName>
    </submittedName>
</protein>
<reference evidence="5 6" key="1">
    <citation type="submission" date="2023-02" db="EMBL/GenBank/DDBJ databases">
        <title>Host association and intracellularity evolved multiple times independently in the Rickettsiales.</title>
        <authorList>
            <person name="Castelli M."/>
            <person name="Nardi T."/>
            <person name="Gammuto L."/>
            <person name="Bellinzona G."/>
            <person name="Sabaneyeva E."/>
            <person name="Potekhin A."/>
            <person name="Serra V."/>
            <person name="Petroni G."/>
            <person name="Sassera D."/>
        </authorList>
    </citation>
    <scope>NUCLEOTIDE SEQUENCE [LARGE SCALE GENOMIC DNA]</scope>
    <source>
        <strain evidence="5 6">BOD18</strain>
    </source>
</reference>
<dbReference type="InterPro" id="IPR027417">
    <property type="entry name" value="P-loop_NTPase"/>
</dbReference>
<keyword evidence="6" id="KW-1185">Reference proteome</keyword>
<dbReference type="EMBL" id="JARGYT010000054">
    <property type="protein sequence ID" value="MDZ5762491.1"/>
    <property type="molecule type" value="Genomic_DNA"/>
</dbReference>
<evidence type="ECO:0000256" key="3">
    <source>
        <dbReference type="ARBA" id="ARBA00022840"/>
    </source>
</evidence>
<keyword evidence="2" id="KW-0547">Nucleotide-binding</keyword>
<evidence type="ECO:0000259" key="4">
    <source>
        <dbReference type="Pfam" id="PF03135"/>
    </source>
</evidence>
<organism evidence="5 6">
    <name type="scientific">Candidatus Cyrtobacter comes</name>
    <dbReference type="NCBI Taxonomy" id="675776"/>
    <lineage>
        <taxon>Bacteria</taxon>
        <taxon>Pseudomonadati</taxon>
        <taxon>Pseudomonadota</taxon>
        <taxon>Alphaproteobacteria</taxon>
        <taxon>Rickettsiales</taxon>
        <taxon>Candidatus Midichloriaceae</taxon>
        <taxon>Candidatus Cyrtobacter</taxon>
    </lineage>
</organism>
<dbReference type="PANTHER" id="PTHR30121:SF12">
    <property type="entry name" value="TYPE IV SECRETION SYSTEM PROTEIN CAGE"/>
    <property type="match status" value="1"/>
</dbReference>
<dbReference type="Pfam" id="PF03135">
    <property type="entry name" value="CagE_TrbE_VirB"/>
    <property type="match status" value="1"/>
</dbReference>
<evidence type="ECO:0000313" key="6">
    <source>
        <dbReference type="Proteomes" id="UP001293791"/>
    </source>
</evidence>
<evidence type="ECO:0000313" key="5">
    <source>
        <dbReference type="EMBL" id="MDZ5762491.1"/>
    </source>
</evidence>
<gene>
    <name evidence="5" type="ORF">Cyrtocomes_00878</name>
</gene>
<evidence type="ECO:0000256" key="2">
    <source>
        <dbReference type="ARBA" id="ARBA00022741"/>
    </source>
</evidence>
<dbReference type="Proteomes" id="UP001293791">
    <property type="component" value="Unassembled WGS sequence"/>
</dbReference>
<comment type="caution">
    <text evidence="5">The sequence shown here is derived from an EMBL/GenBank/DDBJ whole genome shotgun (WGS) entry which is preliminary data.</text>
</comment>
<name>A0ABU5L8P8_9RICK</name>
<dbReference type="InterPro" id="IPR018145">
    <property type="entry name" value="CagE_TrbE_VirB_cntrl_dom"/>
</dbReference>
<dbReference type="InterPro" id="IPR051162">
    <property type="entry name" value="T4SS_component"/>
</dbReference>
<proteinExistence type="inferred from homology"/>
<accession>A0ABU5L8P8</accession>
<dbReference type="Gene3D" id="3.40.50.300">
    <property type="entry name" value="P-loop containing nucleotide triphosphate hydrolases"/>
    <property type="match status" value="1"/>
</dbReference>
<evidence type="ECO:0000256" key="1">
    <source>
        <dbReference type="ARBA" id="ARBA00006512"/>
    </source>
</evidence>
<dbReference type="SUPFAM" id="SSF52540">
    <property type="entry name" value="P-loop containing nucleoside triphosphate hydrolases"/>
    <property type="match status" value="1"/>
</dbReference>
<dbReference type="RefSeq" id="WP_322497956.1">
    <property type="nucleotide sequence ID" value="NZ_JARGYT010000054.1"/>
</dbReference>
<sequence>MDFINSSVERLVPVVCHYDKDTLITENADLIQTIEITGVEALGSNFRKFNLRNVVRDTLTENINLSKYAFYIHVLNQSRDITRKANFQHQFAHKLDDIWSKENNLHNQMVNFLYVTIVYIGKRDKFLNYNEIKNTLLFPLYKKKALKKMEENVAELSSITKKILTKVSAFDARILSTFEKNGATFSQNLSFIASLIQLSEKEIEIGEYSLALPLAHNFGIQHGFNYLELYKFNPKRRYAIATILTIKGVYDLPELASSLILEHSHNYLITESIFFANKNNAIKNQDRIKRLFTACKGEDLASKMKLSKILDADTDNYNTRQITIALFSADEKGLEENISLMCKKLNKVGISFIREDFNLPKCFWSQVPGNSQYISRLNGSTNDVIGEFAFIANKNSGFYNGSKWGNPVSIFRKKDNFFPYYFNFHNGDNGHTMIVGPSHSGKTILTRFLITQATRFNPKVIYIDIEGKAGRFLNKLDAKSLHIEGKELQIDIFDKRNYLNNTKDLRFSILKLLFAGYSRDRDYVESIYKELSAISDLKGQAAFHKLKEIVSLTEDSVIKKNLDQIEKDVVSYMLEDNLESVINAHKIINIDFSKCVLGPHISLFLNLLLLRIVDYLDGSPAIIALNRCASVLASSLISEQLPVWLKSLSEKNAIILFSTDFSQELRPNQKLSAAFSNFATQIFLSDKFADKNLQKYFMLTNSDLLTIRHNSQNERTFLLKQAGESVSISFNMNDMHEVLKVLEG</sequence>
<dbReference type="PANTHER" id="PTHR30121">
    <property type="entry name" value="UNCHARACTERIZED PROTEIN YJGR-RELATED"/>
    <property type="match status" value="1"/>
</dbReference>
<keyword evidence="3" id="KW-0067">ATP-binding</keyword>
<comment type="similarity">
    <text evidence="1">Belongs to the TrbE/VirB4 family.</text>
</comment>
<feature type="domain" description="CagE TrbE VirB component of type IV transporter system central" evidence="4">
    <location>
        <begin position="174"/>
        <end position="376"/>
    </location>
</feature>